<evidence type="ECO:0000259" key="2">
    <source>
        <dbReference type="Pfam" id="PF13401"/>
    </source>
</evidence>
<dbReference type="Proteomes" id="UP000620156">
    <property type="component" value="Unassembled WGS sequence"/>
</dbReference>
<keyword evidence="4" id="KW-1185">Reference proteome</keyword>
<feature type="region of interest" description="Disordered" evidence="1">
    <location>
        <begin position="201"/>
        <end position="228"/>
    </location>
</feature>
<organism evidence="3 4">
    <name type="scientific">Streptomyces ruber</name>
    <dbReference type="NCBI Taxonomy" id="83378"/>
    <lineage>
        <taxon>Bacteria</taxon>
        <taxon>Bacillati</taxon>
        <taxon>Actinomycetota</taxon>
        <taxon>Actinomycetes</taxon>
        <taxon>Kitasatosporales</taxon>
        <taxon>Streptomycetaceae</taxon>
        <taxon>Streptomyces</taxon>
    </lineage>
</organism>
<evidence type="ECO:0000256" key="1">
    <source>
        <dbReference type="SAM" id="MobiDB-lite"/>
    </source>
</evidence>
<comment type="caution">
    <text evidence="3">The sequence shown here is derived from an EMBL/GenBank/DDBJ whole genome shotgun (WGS) entry which is preliminary data.</text>
</comment>
<sequence>MVPAGGVNNLPVPLTTFVGRQREVAEICARLERTRLVTLTGAGGVGKSRLTLEVATRTAAHRRDGVRFVELAGLTEPQLVANAVAAVLDVPEHPERALPDILAEQLREADLLLFLDGCEHLLKPMAQLVHMWLTASRGLRILTTSRERLGIRGEILWPVTGLAAPPEHVEGIEVEGFEAVRAFLERAAAVDPGFRLTASTATAVGARTGPPSAAGTAERQYGWSSPPR</sequence>
<reference evidence="3" key="2">
    <citation type="submission" date="2020-09" db="EMBL/GenBank/DDBJ databases">
        <authorList>
            <person name="Sun Q."/>
            <person name="Ohkuma M."/>
        </authorList>
    </citation>
    <scope>NUCLEOTIDE SEQUENCE</scope>
    <source>
        <strain evidence="3">JCM 3131</strain>
    </source>
</reference>
<name>A0A918EYG0_9ACTN</name>
<dbReference type="Pfam" id="PF13401">
    <property type="entry name" value="AAA_22"/>
    <property type="match status" value="1"/>
</dbReference>
<accession>A0A918EYG0</accession>
<dbReference type="GO" id="GO:0016887">
    <property type="term" value="F:ATP hydrolysis activity"/>
    <property type="evidence" value="ECO:0007669"/>
    <property type="project" value="InterPro"/>
</dbReference>
<dbReference type="EMBL" id="BMQK01000039">
    <property type="protein sequence ID" value="GGQ90466.1"/>
    <property type="molecule type" value="Genomic_DNA"/>
</dbReference>
<dbReference type="PANTHER" id="PTHR47691:SF3">
    <property type="entry name" value="HTH-TYPE TRANSCRIPTIONAL REGULATOR RV0890C-RELATED"/>
    <property type="match status" value="1"/>
</dbReference>
<dbReference type="PANTHER" id="PTHR47691">
    <property type="entry name" value="REGULATOR-RELATED"/>
    <property type="match status" value="1"/>
</dbReference>
<evidence type="ECO:0000313" key="3">
    <source>
        <dbReference type="EMBL" id="GGQ90466.1"/>
    </source>
</evidence>
<protein>
    <recommendedName>
        <fullName evidence="2">ORC1/DEAH AAA+ ATPase domain-containing protein</fullName>
    </recommendedName>
</protein>
<dbReference type="Gene3D" id="3.40.50.300">
    <property type="entry name" value="P-loop containing nucleotide triphosphate hydrolases"/>
    <property type="match status" value="1"/>
</dbReference>
<feature type="domain" description="ORC1/DEAH AAA+ ATPase" evidence="2">
    <location>
        <begin position="33"/>
        <end position="134"/>
    </location>
</feature>
<dbReference type="AlphaFoldDB" id="A0A918EYG0"/>
<gene>
    <name evidence="3" type="ORF">GCM10010145_69690</name>
</gene>
<dbReference type="InterPro" id="IPR027417">
    <property type="entry name" value="P-loop_NTPase"/>
</dbReference>
<dbReference type="SUPFAM" id="SSF52540">
    <property type="entry name" value="P-loop containing nucleoside triphosphate hydrolases"/>
    <property type="match status" value="1"/>
</dbReference>
<evidence type="ECO:0000313" key="4">
    <source>
        <dbReference type="Proteomes" id="UP000620156"/>
    </source>
</evidence>
<dbReference type="InterPro" id="IPR049945">
    <property type="entry name" value="AAA_22"/>
</dbReference>
<reference evidence="3" key="1">
    <citation type="journal article" date="2014" name="Int. J. Syst. Evol. Microbiol.">
        <title>Complete genome sequence of Corynebacterium casei LMG S-19264T (=DSM 44701T), isolated from a smear-ripened cheese.</title>
        <authorList>
            <consortium name="US DOE Joint Genome Institute (JGI-PGF)"/>
            <person name="Walter F."/>
            <person name="Albersmeier A."/>
            <person name="Kalinowski J."/>
            <person name="Ruckert C."/>
        </authorList>
    </citation>
    <scope>NUCLEOTIDE SEQUENCE</scope>
    <source>
        <strain evidence="3">JCM 3131</strain>
    </source>
</reference>
<proteinExistence type="predicted"/>